<dbReference type="EMBL" id="JAKZGP010000002">
    <property type="protein sequence ID" value="MCH7408133.1"/>
    <property type="molecule type" value="Genomic_DNA"/>
</dbReference>
<organism evidence="1 2">
    <name type="scientific">Belliella filtrata</name>
    <dbReference type="NCBI Taxonomy" id="2923435"/>
    <lineage>
        <taxon>Bacteria</taxon>
        <taxon>Pseudomonadati</taxon>
        <taxon>Bacteroidota</taxon>
        <taxon>Cytophagia</taxon>
        <taxon>Cytophagales</taxon>
        <taxon>Cyclobacteriaceae</taxon>
        <taxon>Belliella</taxon>
    </lineage>
</organism>
<keyword evidence="2" id="KW-1185">Reference proteome</keyword>
<gene>
    <name evidence="1" type="ORF">MM239_01895</name>
</gene>
<proteinExistence type="predicted"/>
<reference evidence="1" key="1">
    <citation type="submission" date="2022-03" db="EMBL/GenBank/DDBJ databases">
        <title>De novo assembled genomes of Belliella spp. (Cyclobacteriaceae) strains.</title>
        <authorList>
            <person name="Szabo A."/>
            <person name="Korponai K."/>
            <person name="Felfoldi T."/>
        </authorList>
    </citation>
    <scope>NUCLEOTIDE SEQUENCE</scope>
    <source>
        <strain evidence="1">DSM 111904</strain>
    </source>
</reference>
<protein>
    <submittedName>
        <fullName evidence="1">PAS domain-containing protein</fullName>
    </submittedName>
</protein>
<evidence type="ECO:0000313" key="1">
    <source>
        <dbReference type="EMBL" id="MCH7408133.1"/>
    </source>
</evidence>
<accession>A0ABS9UVR4</accession>
<dbReference type="Gene3D" id="3.30.450.20">
    <property type="entry name" value="PAS domain"/>
    <property type="match status" value="1"/>
</dbReference>
<evidence type="ECO:0000313" key="2">
    <source>
        <dbReference type="Proteomes" id="UP001165489"/>
    </source>
</evidence>
<name>A0ABS9UVR4_9BACT</name>
<dbReference type="Proteomes" id="UP001165489">
    <property type="component" value="Unassembled WGS sequence"/>
</dbReference>
<sequence length="69" mass="8293">MKIIHPEIKLNDWLKNPYIGFTVVHPEDKEDVQKAIIKSVRVEKKLCHEYRVKHNDDYKWHALNAMPLK</sequence>
<dbReference type="RefSeq" id="WP_241346131.1">
    <property type="nucleotide sequence ID" value="NZ_JAKZGP010000002.1"/>
</dbReference>
<comment type="caution">
    <text evidence="1">The sequence shown here is derived from an EMBL/GenBank/DDBJ whole genome shotgun (WGS) entry which is preliminary data.</text>
</comment>